<sequence length="295" mass="32331">MGDSCDGLLNNLGRQYQESASGKGLERILSGFGEVRDTKVQPKRGGWGGPAQAKRGGPSVSYTAPVPTPTTPPSGPTSLSTSTTLSGAGKNGTRYIVVLGKRLKKNGKPELCLSERLAFAIDHFKSTYQPGHFLVMSGSMVEKRANMTEAECMKRIAVEAGVDPSLILLEEVSWNTFSNAFCTKKLLHQLITNRKSIFHIHVSSDEDDEMMTMKMMPTGDRVTEVVVVTSDFHGSRVQRVFEAVFEDCRHSFIALSFANAPATLTEAQVAREARAETQMLAKFDADLQRHLAMTW</sequence>
<dbReference type="Gene3D" id="3.40.50.620">
    <property type="entry name" value="HUPs"/>
    <property type="match status" value="1"/>
</dbReference>
<dbReference type="Pfam" id="PF02698">
    <property type="entry name" value="DUF218"/>
    <property type="match status" value="1"/>
</dbReference>
<dbReference type="KEGG" id="acan:ACA1_389160"/>
<reference evidence="3 4" key="1">
    <citation type="journal article" date="2013" name="Genome Biol.">
        <title>Genome of Acanthamoeba castellanii highlights extensive lateral gene transfer and early evolution of tyrosine kinase signaling.</title>
        <authorList>
            <person name="Clarke M."/>
            <person name="Lohan A.J."/>
            <person name="Liu B."/>
            <person name="Lagkouvardos I."/>
            <person name="Roy S."/>
            <person name="Zafar N."/>
            <person name="Bertelli C."/>
            <person name="Schilde C."/>
            <person name="Kianianmomeni A."/>
            <person name="Burglin T.R."/>
            <person name="Frech C."/>
            <person name="Turcotte B."/>
            <person name="Kopec K.O."/>
            <person name="Synnott J.M."/>
            <person name="Choo C."/>
            <person name="Paponov I."/>
            <person name="Finkler A."/>
            <person name="Soon Heng Tan C."/>
            <person name="Hutchins A.P."/>
            <person name="Weinmeier T."/>
            <person name="Rattei T."/>
            <person name="Chu J.S."/>
            <person name="Gimenez G."/>
            <person name="Irimia M."/>
            <person name="Rigden D.J."/>
            <person name="Fitzpatrick D.A."/>
            <person name="Lorenzo-Morales J."/>
            <person name="Bateman A."/>
            <person name="Chiu C.H."/>
            <person name="Tang P."/>
            <person name="Hegemann P."/>
            <person name="Fromm H."/>
            <person name="Raoult D."/>
            <person name="Greub G."/>
            <person name="Miranda-Saavedra D."/>
            <person name="Chen N."/>
            <person name="Nash P."/>
            <person name="Ginger M.L."/>
            <person name="Horn M."/>
            <person name="Schaap P."/>
            <person name="Caler L."/>
            <person name="Loftus B."/>
        </authorList>
    </citation>
    <scope>NUCLEOTIDE SEQUENCE [LARGE SCALE GENOMIC DNA]</scope>
    <source>
        <strain evidence="3 4">Neff</strain>
    </source>
</reference>
<dbReference type="PANTHER" id="PTHR30336">
    <property type="entry name" value="INNER MEMBRANE PROTEIN, PROBABLE PERMEASE"/>
    <property type="match status" value="1"/>
</dbReference>
<dbReference type="RefSeq" id="XP_004333218.1">
    <property type="nucleotide sequence ID" value="XM_004333170.1"/>
</dbReference>
<evidence type="ECO:0000313" key="4">
    <source>
        <dbReference type="Proteomes" id="UP000011083"/>
    </source>
</evidence>
<feature type="compositionally biased region" description="Low complexity" evidence="1">
    <location>
        <begin position="76"/>
        <end position="87"/>
    </location>
</feature>
<dbReference type="PANTHER" id="PTHR30336:SF20">
    <property type="entry name" value="DUF218 DOMAIN-CONTAINING PROTEIN"/>
    <property type="match status" value="1"/>
</dbReference>
<evidence type="ECO:0000259" key="2">
    <source>
        <dbReference type="Pfam" id="PF02698"/>
    </source>
</evidence>
<dbReference type="EMBL" id="KB008156">
    <property type="protein sequence ID" value="ELR11205.1"/>
    <property type="molecule type" value="Genomic_DNA"/>
</dbReference>
<dbReference type="Proteomes" id="UP000011083">
    <property type="component" value="Unassembled WGS sequence"/>
</dbReference>
<dbReference type="CDD" id="cd06259">
    <property type="entry name" value="YdcF-like"/>
    <property type="match status" value="1"/>
</dbReference>
<dbReference type="AlphaFoldDB" id="L8GDJ9"/>
<organism evidence="3 4">
    <name type="scientific">Acanthamoeba castellanii (strain ATCC 30010 / Neff)</name>
    <dbReference type="NCBI Taxonomy" id="1257118"/>
    <lineage>
        <taxon>Eukaryota</taxon>
        <taxon>Amoebozoa</taxon>
        <taxon>Discosea</taxon>
        <taxon>Longamoebia</taxon>
        <taxon>Centramoebida</taxon>
        <taxon>Acanthamoebidae</taxon>
        <taxon>Acanthamoeba</taxon>
    </lineage>
</organism>
<gene>
    <name evidence="3" type="ORF">ACA1_389160</name>
</gene>
<feature type="region of interest" description="Disordered" evidence="1">
    <location>
        <begin position="36"/>
        <end position="87"/>
    </location>
</feature>
<proteinExistence type="predicted"/>
<dbReference type="InterPro" id="IPR014729">
    <property type="entry name" value="Rossmann-like_a/b/a_fold"/>
</dbReference>
<dbReference type="GeneID" id="14911588"/>
<evidence type="ECO:0000313" key="3">
    <source>
        <dbReference type="EMBL" id="ELR11205.1"/>
    </source>
</evidence>
<dbReference type="InterPro" id="IPR051599">
    <property type="entry name" value="Cell_Envelope_Assoc"/>
</dbReference>
<dbReference type="OrthoDB" id="17725at2759"/>
<dbReference type="InterPro" id="IPR003848">
    <property type="entry name" value="DUF218"/>
</dbReference>
<feature type="domain" description="DUF218" evidence="2">
    <location>
        <begin position="95"/>
        <end position="251"/>
    </location>
</feature>
<accession>L8GDJ9</accession>
<evidence type="ECO:0000256" key="1">
    <source>
        <dbReference type="SAM" id="MobiDB-lite"/>
    </source>
</evidence>
<dbReference type="GO" id="GO:0005886">
    <property type="term" value="C:plasma membrane"/>
    <property type="evidence" value="ECO:0007669"/>
    <property type="project" value="TreeGrafter"/>
</dbReference>
<protein>
    <recommendedName>
        <fullName evidence="2">DUF218 domain-containing protein</fullName>
    </recommendedName>
</protein>
<keyword evidence="4" id="KW-1185">Reference proteome</keyword>
<dbReference type="VEuPathDB" id="AmoebaDB:ACA1_389160"/>
<name>L8GDJ9_ACACF</name>
<feature type="compositionally biased region" description="Pro residues" evidence="1">
    <location>
        <begin position="66"/>
        <end position="75"/>
    </location>
</feature>